<proteinExistence type="predicted"/>
<dbReference type="EMBL" id="FTMK01000007">
    <property type="protein sequence ID" value="SIQ39353.1"/>
    <property type="molecule type" value="Genomic_DNA"/>
</dbReference>
<reference evidence="1 2" key="1">
    <citation type="submission" date="2017-01" db="EMBL/GenBank/DDBJ databases">
        <authorList>
            <person name="Varghese N."/>
            <person name="Submissions S."/>
        </authorList>
    </citation>
    <scope>NUCLEOTIDE SEQUENCE [LARGE SCALE GENOMIC DNA]</scope>
    <source>
        <strain evidence="1 2">ATCC 700171</strain>
    </source>
</reference>
<accession>A0A1N6SDZ0</accession>
<evidence type="ECO:0000313" key="2">
    <source>
        <dbReference type="Proteomes" id="UP000323956"/>
    </source>
</evidence>
<sequence>MKATHDETTFTLTGEIWSATYPLDELPKWLRWYRSRKARFPKAGNSYDATIAALEGLAGELGYSAFRLTHQRSSAAQMPRGPR</sequence>
<organism evidence="1 2">
    <name type="scientific">Paracoccus thiocyanatus</name>
    <dbReference type="NCBI Taxonomy" id="34006"/>
    <lineage>
        <taxon>Bacteria</taxon>
        <taxon>Pseudomonadati</taxon>
        <taxon>Pseudomonadota</taxon>
        <taxon>Alphaproteobacteria</taxon>
        <taxon>Rhodobacterales</taxon>
        <taxon>Paracoccaceae</taxon>
        <taxon>Paracoccus</taxon>
    </lineage>
</organism>
<dbReference type="Proteomes" id="UP000323956">
    <property type="component" value="Unassembled WGS sequence"/>
</dbReference>
<protein>
    <submittedName>
        <fullName evidence="1">Uncharacterized protein</fullName>
    </submittedName>
</protein>
<dbReference type="OrthoDB" id="7776368at2"/>
<evidence type="ECO:0000313" key="1">
    <source>
        <dbReference type="EMBL" id="SIQ39353.1"/>
    </source>
</evidence>
<name>A0A1N6SDZ0_9RHOB</name>
<dbReference type="AlphaFoldDB" id="A0A1N6SDZ0"/>
<dbReference type="RefSeq" id="WP_149765248.1">
    <property type="nucleotide sequence ID" value="NZ_FTMK01000007.1"/>
</dbReference>
<gene>
    <name evidence="1" type="ORF">SAMN05421641_10777</name>
</gene>